<sequence length="553" mass="61670">MNFRGSGRYIPRYDTTPPPESESEEDVGDLNFDDVFAHGHDQQRQQQHCHQNNQHGQRLLQQQHGNQPRAPPTPAADPGHHGIAPQETRAFGYRAPGGHQANANTNHEEEEQLIFDLDLEDDVNDDYVYNDHHRRRHAAPPVDDGPGENLRRRQEYIEELSAEVVRQQRYVNHLREKLQFGPFPEADGGREGVRGALGMAQEALRTLREALMDAELEGEQRGDRLERGDRHRLVGGRLVEEAGGENNGHGSGDAVERRRGRGRARRRQQGPDPAARRQTEQNLAQLRETEMQMRWAGATPEDLRHVVEEIQYLQDVLDGRYLTWGRGKSLSPSSTTASASSTSSSPTKSASSSPITSPPPSPFSAASPNHHRRRHRRRHRHHPKPKHDRTTGCYHPFPALSQQDPRLPPLGVARTEPIELHDAEGPRYLALVTLDNPDPAARRAEEQAVAQGRRAFARYEAGWFTVVQRALACRALTVLSVGPRGAICVVQEGRLDVLGAILKAREEPFGVKSWTFLGVGVGGAEGFVFCLHKPEEGEEEKKEGGVGGSDDLE</sequence>
<evidence type="ECO:0000313" key="3">
    <source>
        <dbReference type="EMBL" id="KAK0663736.1"/>
    </source>
</evidence>
<feature type="compositionally biased region" description="Low complexity" evidence="2">
    <location>
        <begin position="329"/>
        <end position="355"/>
    </location>
</feature>
<feature type="compositionally biased region" description="Low complexity" evidence="2">
    <location>
        <begin position="44"/>
        <end position="67"/>
    </location>
</feature>
<feature type="region of interest" description="Disordered" evidence="2">
    <location>
        <begin position="1"/>
        <end position="84"/>
    </location>
</feature>
<feature type="compositionally biased region" description="Acidic residues" evidence="2">
    <location>
        <begin position="21"/>
        <end position="32"/>
    </location>
</feature>
<protein>
    <submittedName>
        <fullName evidence="3">Uncharacterized protein</fullName>
    </submittedName>
</protein>
<comment type="caution">
    <text evidence="3">The sequence shown here is derived from an EMBL/GenBank/DDBJ whole genome shotgun (WGS) entry which is preliminary data.</text>
</comment>
<proteinExistence type="predicted"/>
<dbReference type="AlphaFoldDB" id="A0AA39Z3Z7"/>
<evidence type="ECO:0000313" key="4">
    <source>
        <dbReference type="Proteomes" id="UP001175001"/>
    </source>
</evidence>
<feature type="compositionally biased region" description="Basic residues" evidence="2">
    <location>
        <begin position="258"/>
        <end position="268"/>
    </location>
</feature>
<feature type="region of interest" description="Disordered" evidence="2">
    <location>
        <begin position="325"/>
        <end position="408"/>
    </location>
</feature>
<feature type="compositionally biased region" description="Basic residues" evidence="2">
    <location>
        <begin position="369"/>
        <end position="387"/>
    </location>
</feature>
<keyword evidence="1" id="KW-0175">Coiled coil</keyword>
<dbReference type="EMBL" id="JAUJDW010000003">
    <property type="protein sequence ID" value="KAK0663736.1"/>
    <property type="molecule type" value="Genomic_DNA"/>
</dbReference>
<feature type="coiled-coil region" evidence="1">
    <location>
        <begin position="157"/>
        <end position="217"/>
    </location>
</feature>
<accession>A0AA39Z3Z7</accession>
<reference evidence="3" key="1">
    <citation type="submission" date="2023-06" db="EMBL/GenBank/DDBJ databases">
        <title>Multi-omics analyses reveal the molecular pathogenesis toolkit of Lasiodiplodia hormozganensis, a cross-kingdom pathogen.</title>
        <authorList>
            <person name="Felix C."/>
            <person name="Meneses R."/>
            <person name="Goncalves M.F.M."/>
            <person name="Tilleman L."/>
            <person name="Duarte A.S."/>
            <person name="Jorrin-Novo J.V."/>
            <person name="Van De Peer Y."/>
            <person name="Deforce D."/>
            <person name="Van Nieuwerburgh F."/>
            <person name="Esteves A.C."/>
            <person name="Alves A."/>
        </authorList>
    </citation>
    <scope>NUCLEOTIDE SEQUENCE</scope>
    <source>
        <strain evidence="3">CBS 339.90</strain>
    </source>
</reference>
<name>A0AA39Z3Z7_9PEZI</name>
<evidence type="ECO:0000256" key="2">
    <source>
        <dbReference type="SAM" id="MobiDB-lite"/>
    </source>
</evidence>
<evidence type="ECO:0000256" key="1">
    <source>
        <dbReference type="SAM" id="Coils"/>
    </source>
</evidence>
<feature type="region of interest" description="Disordered" evidence="2">
    <location>
        <begin position="236"/>
        <end position="280"/>
    </location>
</feature>
<keyword evidence="4" id="KW-1185">Reference proteome</keyword>
<dbReference type="Proteomes" id="UP001175001">
    <property type="component" value="Unassembled WGS sequence"/>
</dbReference>
<organism evidence="3 4">
    <name type="scientific">Lasiodiplodia hormozganensis</name>
    <dbReference type="NCBI Taxonomy" id="869390"/>
    <lineage>
        <taxon>Eukaryota</taxon>
        <taxon>Fungi</taxon>
        <taxon>Dikarya</taxon>
        <taxon>Ascomycota</taxon>
        <taxon>Pezizomycotina</taxon>
        <taxon>Dothideomycetes</taxon>
        <taxon>Dothideomycetes incertae sedis</taxon>
        <taxon>Botryosphaeriales</taxon>
        <taxon>Botryosphaeriaceae</taxon>
        <taxon>Lasiodiplodia</taxon>
    </lineage>
</organism>
<gene>
    <name evidence="3" type="ORF">DIS24_g889</name>
</gene>